<keyword evidence="5 18" id="KW-0444">Lipid biosynthesis</keyword>
<evidence type="ECO:0000313" key="22">
    <source>
        <dbReference type="Proteomes" id="UP001153954"/>
    </source>
</evidence>
<keyword evidence="22" id="KW-1185">Reference proteome</keyword>
<protein>
    <recommendedName>
        <fullName evidence="3 18">Mevalonate kinase</fullName>
        <shortName evidence="18">MK</shortName>
        <ecNumber evidence="3 18">2.7.1.36</ecNumber>
    </recommendedName>
</protein>
<keyword evidence="6 18" id="KW-0808">Transferase</keyword>
<dbReference type="PANTHER" id="PTHR43290:SF2">
    <property type="entry name" value="MEVALONATE KINASE"/>
    <property type="match status" value="1"/>
</dbReference>
<comment type="similarity">
    <text evidence="2 18">Belongs to the GHMP kinase family. Mevalonate kinase subfamily.</text>
</comment>
<evidence type="ECO:0000256" key="15">
    <source>
        <dbReference type="ARBA" id="ARBA00023166"/>
    </source>
</evidence>
<keyword evidence="11" id="KW-0460">Magnesium</keyword>
<evidence type="ECO:0000259" key="20">
    <source>
        <dbReference type="Pfam" id="PF08544"/>
    </source>
</evidence>
<proteinExistence type="inferred from homology"/>
<dbReference type="InterPro" id="IPR013750">
    <property type="entry name" value="GHMP_kinase_C_dom"/>
</dbReference>
<dbReference type="Gene3D" id="3.30.70.890">
    <property type="entry name" value="GHMP kinase, C-terminal domain"/>
    <property type="match status" value="1"/>
</dbReference>
<evidence type="ECO:0000256" key="9">
    <source>
        <dbReference type="ARBA" id="ARBA00022777"/>
    </source>
</evidence>
<dbReference type="SUPFAM" id="SSF54211">
    <property type="entry name" value="Ribosomal protein S5 domain 2-like"/>
    <property type="match status" value="1"/>
</dbReference>
<dbReference type="Pfam" id="PF00288">
    <property type="entry name" value="GHMP_kinases_N"/>
    <property type="match status" value="1"/>
</dbReference>
<evidence type="ECO:0000313" key="21">
    <source>
        <dbReference type="EMBL" id="CAH2093407.1"/>
    </source>
</evidence>
<accession>A0AAU9U5J8</accession>
<evidence type="ECO:0000256" key="1">
    <source>
        <dbReference type="ARBA" id="ARBA00004496"/>
    </source>
</evidence>
<dbReference type="InterPro" id="IPR036554">
    <property type="entry name" value="GHMP_kinase_C_sf"/>
</dbReference>
<evidence type="ECO:0000256" key="4">
    <source>
        <dbReference type="ARBA" id="ARBA00022490"/>
    </source>
</evidence>
<evidence type="ECO:0000256" key="7">
    <source>
        <dbReference type="ARBA" id="ARBA00022723"/>
    </source>
</evidence>
<dbReference type="PRINTS" id="PR00959">
    <property type="entry name" value="MEVGALKINASE"/>
</dbReference>
<dbReference type="Proteomes" id="UP001153954">
    <property type="component" value="Unassembled WGS sequence"/>
</dbReference>
<gene>
    <name evidence="21" type="ORF">EEDITHA_LOCUS9078</name>
</gene>
<dbReference type="Pfam" id="PF08544">
    <property type="entry name" value="GHMP_kinases_C"/>
    <property type="match status" value="1"/>
</dbReference>
<reference evidence="21" key="1">
    <citation type="submission" date="2022-03" db="EMBL/GenBank/DDBJ databases">
        <authorList>
            <person name="Tunstrom K."/>
        </authorList>
    </citation>
    <scope>NUCLEOTIDE SEQUENCE</scope>
</reference>
<evidence type="ECO:0000256" key="13">
    <source>
        <dbReference type="ARBA" id="ARBA00023011"/>
    </source>
</evidence>
<dbReference type="AlphaFoldDB" id="A0AAU9U5J8"/>
<dbReference type="GO" id="GO:0005524">
    <property type="term" value="F:ATP binding"/>
    <property type="evidence" value="ECO:0007669"/>
    <property type="project" value="UniProtKB-KW"/>
</dbReference>
<keyword evidence="16 18" id="KW-0753">Steroid metabolism</keyword>
<evidence type="ECO:0000256" key="14">
    <source>
        <dbReference type="ARBA" id="ARBA00023098"/>
    </source>
</evidence>
<evidence type="ECO:0000256" key="10">
    <source>
        <dbReference type="ARBA" id="ARBA00022840"/>
    </source>
</evidence>
<comment type="subcellular location">
    <subcellularLocation>
        <location evidence="1 18">Cytoplasm</location>
    </subcellularLocation>
</comment>
<feature type="domain" description="GHMP kinase C-terminal" evidence="20">
    <location>
        <begin position="309"/>
        <end position="368"/>
    </location>
</feature>
<dbReference type="FunFam" id="3.30.70.890:FF:000003">
    <property type="entry name" value="Mevalonate kinase"/>
    <property type="match status" value="1"/>
</dbReference>
<sequence>MTSLYDVRVTAPGKVILHGEHSVLYNQFAVAGSLGLRTSLLIRELQPSSFGLTVNIEFPCVQLKCILSLDEIKNRLFESSNDCQTLWRTPESLDHENHLYKVDNCFQSIICNIGQLNSVQTNSLRCFLYILSGIFGNTNILDRSLKISVNSNLTVGAGTGSSASFAVCLSAALIQLMKLKSGTKAKEFNDEDKTLISAWAYNCEKITHGTPSGIDNATCTYGSLVGFKKGEEPKLSTFQTKLRILLVDSKVSRETKMLVAKVAFLRLHNRLAVNSIMDACGHIATSAYEIMEKLSAKDCQDSEAHYNHLSELWNMNHCLLASLGVSHPSLEEIRAVAMMHGLACKLTGAGGGGYAIVLIPPTVEQTTVDALRRILEGKGYTVKDTQLGGHGVLLEEIISRKCENKDEKKNK</sequence>
<evidence type="ECO:0000256" key="2">
    <source>
        <dbReference type="ARBA" id="ARBA00006495"/>
    </source>
</evidence>
<keyword evidence="15 18" id="KW-1207">Sterol metabolism</keyword>
<evidence type="ECO:0000256" key="11">
    <source>
        <dbReference type="ARBA" id="ARBA00022842"/>
    </source>
</evidence>
<evidence type="ECO:0000256" key="16">
    <source>
        <dbReference type="ARBA" id="ARBA00023221"/>
    </source>
</evidence>
<dbReference type="InterPro" id="IPR014721">
    <property type="entry name" value="Ribsml_uS5_D2-typ_fold_subgr"/>
</dbReference>
<dbReference type="GO" id="GO:0005829">
    <property type="term" value="C:cytosol"/>
    <property type="evidence" value="ECO:0007669"/>
    <property type="project" value="TreeGrafter"/>
</dbReference>
<comment type="pathway">
    <text evidence="17 18">Isoprenoid biosynthesis; isopentenyl diphosphate biosynthesis via mevalonate pathway; isopentenyl diphosphate from (R)-mevalonate: step 1/3.</text>
</comment>
<keyword evidence="14 18" id="KW-0443">Lipid metabolism</keyword>
<dbReference type="Gene3D" id="3.30.230.10">
    <property type="match status" value="1"/>
</dbReference>
<evidence type="ECO:0000256" key="17">
    <source>
        <dbReference type="ARBA" id="ARBA00029438"/>
    </source>
</evidence>
<evidence type="ECO:0000256" key="3">
    <source>
        <dbReference type="ARBA" id="ARBA00012103"/>
    </source>
</evidence>
<name>A0AAU9U5J8_EUPED</name>
<evidence type="ECO:0000259" key="19">
    <source>
        <dbReference type="Pfam" id="PF00288"/>
    </source>
</evidence>
<keyword evidence="7" id="KW-0479">Metal-binding</keyword>
<keyword evidence="9 18" id="KW-0418">Kinase</keyword>
<dbReference type="InterPro" id="IPR006204">
    <property type="entry name" value="GHMP_kinase_N_dom"/>
</dbReference>
<keyword evidence="10 18" id="KW-0067">ATP-binding</keyword>
<evidence type="ECO:0000256" key="8">
    <source>
        <dbReference type="ARBA" id="ARBA00022741"/>
    </source>
</evidence>
<evidence type="ECO:0000256" key="18">
    <source>
        <dbReference type="RuleBase" id="RU363087"/>
    </source>
</evidence>
<dbReference type="SUPFAM" id="SSF55060">
    <property type="entry name" value="GHMP Kinase, C-terminal domain"/>
    <property type="match status" value="1"/>
</dbReference>
<dbReference type="NCBIfam" id="TIGR00549">
    <property type="entry name" value="mevalon_kin"/>
    <property type="match status" value="1"/>
</dbReference>
<feature type="domain" description="GHMP kinase N-terminal" evidence="19">
    <location>
        <begin position="143"/>
        <end position="222"/>
    </location>
</feature>
<keyword evidence="12 18" id="KW-0752">Steroid biosynthesis</keyword>
<keyword evidence="8 18" id="KW-0547">Nucleotide-binding</keyword>
<comment type="catalytic activity">
    <reaction evidence="18">
        <text>(R)-mevalonate + ATP = (R)-5-phosphomevalonate + ADP + H(+)</text>
        <dbReference type="Rhea" id="RHEA:17065"/>
        <dbReference type="ChEBI" id="CHEBI:15378"/>
        <dbReference type="ChEBI" id="CHEBI:30616"/>
        <dbReference type="ChEBI" id="CHEBI:36464"/>
        <dbReference type="ChEBI" id="CHEBI:58146"/>
        <dbReference type="ChEBI" id="CHEBI:456216"/>
        <dbReference type="EC" id="2.7.1.36"/>
    </reaction>
</comment>
<dbReference type="EMBL" id="CAKOGL010000013">
    <property type="protein sequence ID" value="CAH2093407.1"/>
    <property type="molecule type" value="Genomic_DNA"/>
</dbReference>
<dbReference type="GO" id="GO:0004496">
    <property type="term" value="F:mevalonate kinase activity"/>
    <property type="evidence" value="ECO:0007669"/>
    <property type="project" value="UniProtKB-EC"/>
</dbReference>
<dbReference type="GO" id="GO:0046872">
    <property type="term" value="F:metal ion binding"/>
    <property type="evidence" value="ECO:0007669"/>
    <property type="project" value="UniProtKB-KW"/>
</dbReference>
<dbReference type="GO" id="GO:0019287">
    <property type="term" value="P:isopentenyl diphosphate biosynthetic process, mevalonate pathway"/>
    <property type="evidence" value="ECO:0007669"/>
    <property type="project" value="TreeGrafter"/>
</dbReference>
<evidence type="ECO:0000256" key="12">
    <source>
        <dbReference type="ARBA" id="ARBA00022955"/>
    </source>
</evidence>
<evidence type="ECO:0000256" key="6">
    <source>
        <dbReference type="ARBA" id="ARBA00022679"/>
    </source>
</evidence>
<dbReference type="GO" id="GO:0006695">
    <property type="term" value="P:cholesterol biosynthetic process"/>
    <property type="evidence" value="ECO:0007669"/>
    <property type="project" value="TreeGrafter"/>
</dbReference>
<dbReference type="InterPro" id="IPR020568">
    <property type="entry name" value="Ribosomal_Su5_D2-typ_SF"/>
</dbReference>
<dbReference type="EC" id="2.7.1.36" evidence="3 18"/>
<keyword evidence="13 18" id="KW-0756">Sterol biosynthesis</keyword>
<comment type="caution">
    <text evidence="21">The sequence shown here is derived from an EMBL/GenBank/DDBJ whole genome shotgun (WGS) entry which is preliminary data.</text>
</comment>
<dbReference type="PANTHER" id="PTHR43290">
    <property type="entry name" value="MEVALONATE KINASE"/>
    <property type="match status" value="1"/>
</dbReference>
<evidence type="ECO:0000256" key="5">
    <source>
        <dbReference type="ARBA" id="ARBA00022516"/>
    </source>
</evidence>
<organism evidence="21 22">
    <name type="scientific">Euphydryas editha</name>
    <name type="common">Edith's checkerspot</name>
    <dbReference type="NCBI Taxonomy" id="104508"/>
    <lineage>
        <taxon>Eukaryota</taxon>
        <taxon>Metazoa</taxon>
        <taxon>Ecdysozoa</taxon>
        <taxon>Arthropoda</taxon>
        <taxon>Hexapoda</taxon>
        <taxon>Insecta</taxon>
        <taxon>Pterygota</taxon>
        <taxon>Neoptera</taxon>
        <taxon>Endopterygota</taxon>
        <taxon>Lepidoptera</taxon>
        <taxon>Glossata</taxon>
        <taxon>Ditrysia</taxon>
        <taxon>Papilionoidea</taxon>
        <taxon>Nymphalidae</taxon>
        <taxon>Nymphalinae</taxon>
        <taxon>Euphydryas</taxon>
    </lineage>
</organism>
<dbReference type="InterPro" id="IPR006205">
    <property type="entry name" value="Mev_gal_kin"/>
</dbReference>
<keyword evidence="4 18" id="KW-0963">Cytoplasm</keyword>